<dbReference type="NCBIfam" id="NF006134">
    <property type="entry name" value="PRK08279.1"/>
    <property type="match status" value="1"/>
</dbReference>
<dbReference type="Gene3D" id="3.30.300.30">
    <property type="match status" value="1"/>
</dbReference>
<name>A0A0F9I031_9ZZZZ</name>
<dbReference type="PROSITE" id="PS00455">
    <property type="entry name" value="AMP_BINDING"/>
    <property type="match status" value="1"/>
</dbReference>
<dbReference type="EMBL" id="LAZR01013636">
    <property type="protein sequence ID" value="KKM21061.1"/>
    <property type="molecule type" value="Genomic_DNA"/>
</dbReference>
<evidence type="ECO:0000256" key="4">
    <source>
        <dbReference type="ARBA" id="ARBA00022840"/>
    </source>
</evidence>
<dbReference type="InterPro" id="IPR000873">
    <property type="entry name" value="AMP-dep_synth/lig_dom"/>
</dbReference>
<dbReference type="GO" id="GO:0044539">
    <property type="term" value="P:long-chain fatty acid import into cell"/>
    <property type="evidence" value="ECO:0007669"/>
    <property type="project" value="TreeGrafter"/>
</dbReference>
<dbReference type="AlphaFoldDB" id="A0A0F9I031"/>
<evidence type="ECO:0000256" key="3">
    <source>
        <dbReference type="ARBA" id="ARBA00022741"/>
    </source>
</evidence>
<dbReference type="Gene3D" id="3.40.50.12780">
    <property type="entry name" value="N-terminal domain of ligase-like"/>
    <property type="match status" value="1"/>
</dbReference>
<reference evidence="7" key="1">
    <citation type="journal article" date="2015" name="Nature">
        <title>Complex archaea that bridge the gap between prokaryotes and eukaryotes.</title>
        <authorList>
            <person name="Spang A."/>
            <person name="Saw J.H."/>
            <person name="Jorgensen S.L."/>
            <person name="Zaremba-Niedzwiedzka K."/>
            <person name="Martijn J."/>
            <person name="Lind A.E."/>
            <person name="van Eijk R."/>
            <person name="Schleper C."/>
            <person name="Guy L."/>
            <person name="Ettema T.J."/>
        </authorList>
    </citation>
    <scope>NUCLEOTIDE SEQUENCE</scope>
</reference>
<keyword evidence="4" id="KW-0067">ATP-binding</keyword>
<protein>
    <recommendedName>
        <fullName evidence="8">AMP-dependent synthetase/ligase domain-containing protein</fullName>
    </recommendedName>
</protein>
<dbReference type="PANTHER" id="PTHR43107">
    <property type="entry name" value="LONG-CHAIN FATTY ACID TRANSPORT PROTEIN"/>
    <property type="match status" value="1"/>
</dbReference>
<dbReference type="Pfam" id="PF00501">
    <property type="entry name" value="AMP-binding"/>
    <property type="match status" value="1"/>
</dbReference>
<dbReference type="GO" id="GO:0005524">
    <property type="term" value="F:ATP binding"/>
    <property type="evidence" value="ECO:0007669"/>
    <property type="project" value="UniProtKB-KW"/>
</dbReference>
<gene>
    <name evidence="7" type="ORF">LCGC14_1639230</name>
</gene>
<evidence type="ECO:0000313" key="7">
    <source>
        <dbReference type="EMBL" id="KKM21061.1"/>
    </source>
</evidence>
<dbReference type="Pfam" id="PF13193">
    <property type="entry name" value="AMP-binding_C"/>
    <property type="match status" value="1"/>
</dbReference>
<keyword evidence="2" id="KW-0436">Ligase</keyword>
<proteinExistence type="inferred from homology"/>
<dbReference type="InterPro" id="IPR045851">
    <property type="entry name" value="AMP-bd_C_sf"/>
</dbReference>
<dbReference type="SUPFAM" id="SSF56801">
    <property type="entry name" value="Acetyl-CoA synthetase-like"/>
    <property type="match status" value="1"/>
</dbReference>
<dbReference type="GO" id="GO:0005324">
    <property type="term" value="F:long-chain fatty acid transmembrane transporter activity"/>
    <property type="evidence" value="ECO:0007669"/>
    <property type="project" value="TreeGrafter"/>
</dbReference>
<feature type="domain" description="AMP-dependent synthetase/ligase" evidence="5">
    <location>
        <begin position="58"/>
        <end position="372"/>
    </location>
</feature>
<evidence type="ECO:0000256" key="2">
    <source>
        <dbReference type="ARBA" id="ARBA00022598"/>
    </source>
</evidence>
<evidence type="ECO:0000259" key="6">
    <source>
        <dbReference type="Pfam" id="PF13193"/>
    </source>
</evidence>
<dbReference type="InterPro" id="IPR042099">
    <property type="entry name" value="ANL_N_sf"/>
</dbReference>
<organism evidence="7">
    <name type="scientific">marine sediment metagenome</name>
    <dbReference type="NCBI Taxonomy" id="412755"/>
    <lineage>
        <taxon>unclassified sequences</taxon>
        <taxon>metagenomes</taxon>
        <taxon>ecological metagenomes</taxon>
    </lineage>
</organism>
<dbReference type="PANTHER" id="PTHR43107:SF15">
    <property type="entry name" value="FATTY ACID TRANSPORT PROTEIN 3, ISOFORM A"/>
    <property type="match status" value="1"/>
</dbReference>
<keyword evidence="3" id="KW-0547">Nucleotide-binding</keyword>
<feature type="domain" description="AMP-binding enzyme C-terminal" evidence="6">
    <location>
        <begin position="498"/>
        <end position="575"/>
    </location>
</feature>
<sequence>MVKNFNKSRKKQTYIPSKWDYIKAWFFSRHVIKRMESVIDESLNITPESYINIAILIEKHAKEYPNDAAILFEDKKYTHREYNEWCNRYANYFRNKVGLNKGDIAVVYITNRPEIMFAIFGLSKIGVVSSLINTKQRFNSLIHSINIDPGKVFIIGEELIEAFEDVRQELKLSEKQSKHLYFVPDSGEIKKPDGFQDLSDLVKKEDTSNPPTSITLQAKDPYAYIFTSGTTGLPKAAIITHGQTYNSSIYWGDTVVGFEHKDVIYVTTPLFHSHAINVAYAASLRYGSTIAIRRKFSASNFWDDAIKFKATCFNYIGEICRYLYNQPEKPTDRRHYIKKIVGNGLRNEMWRAFKKRFGIKQIFEFYGATERFAPNFANRFNLNCTVGFTLNPYAIVKYNLDTNEPIRDEDGYMMKVKEGEAGLLLGQIIADDIFIYTSKEADQKKLFRNVFEEGDVYFNSGDLIKEIGYFKKIYKFTQFIDRIGDTFRWKGENVSTEEVEAIINDFDQVEMCCVYGVLVPNTEGRAGMASLVTNSHSINDFNFSRFYAMLQESLPEYAIPKFIRFTPKLVTTATLKIQKVNLKKEAFNLEKIEDTLYILLPNLTRYELLTKKIYKGILNSKYNF</sequence>
<evidence type="ECO:0000256" key="1">
    <source>
        <dbReference type="ARBA" id="ARBA00006432"/>
    </source>
</evidence>
<evidence type="ECO:0008006" key="8">
    <source>
        <dbReference type="Google" id="ProtNLM"/>
    </source>
</evidence>
<dbReference type="GO" id="GO:0005886">
    <property type="term" value="C:plasma membrane"/>
    <property type="evidence" value="ECO:0007669"/>
    <property type="project" value="TreeGrafter"/>
</dbReference>
<evidence type="ECO:0000259" key="5">
    <source>
        <dbReference type="Pfam" id="PF00501"/>
    </source>
</evidence>
<dbReference type="InterPro" id="IPR025110">
    <property type="entry name" value="AMP-bd_C"/>
</dbReference>
<dbReference type="InterPro" id="IPR020845">
    <property type="entry name" value="AMP-binding_CS"/>
</dbReference>
<comment type="similarity">
    <text evidence="1">Belongs to the ATP-dependent AMP-binding enzyme family.</text>
</comment>
<dbReference type="FunFam" id="3.30.300.30:FF:000002">
    <property type="entry name" value="Long-chain fatty acid transport protein 1"/>
    <property type="match status" value="1"/>
</dbReference>
<comment type="caution">
    <text evidence="7">The sequence shown here is derived from an EMBL/GenBank/DDBJ whole genome shotgun (WGS) entry which is preliminary data.</text>
</comment>
<accession>A0A0F9I031</accession>
<dbReference type="GO" id="GO:0004467">
    <property type="term" value="F:long-chain fatty acid-CoA ligase activity"/>
    <property type="evidence" value="ECO:0007669"/>
    <property type="project" value="TreeGrafter"/>
</dbReference>